<evidence type="ECO:0000313" key="2">
    <source>
        <dbReference type="Proteomes" id="UP001207468"/>
    </source>
</evidence>
<keyword evidence="2" id="KW-1185">Reference proteome</keyword>
<comment type="caution">
    <text evidence="1">The sequence shown here is derived from an EMBL/GenBank/DDBJ whole genome shotgun (WGS) entry which is preliminary data.</text>
</comment>
<accession>A0ACC0TSI7</accession>
<protein>
    <submittedName>
        <fullName evidence="1">Uncharacterized protein</fullName>
    </submittedName>
</protein>
<reference evidence="1" key="1">
    <citation type="submission" date="2021-03" db="EMBL/GenBank/DDBJ databases">
        <title>Evolutionary priming and transition to the ectomycorrhizal habit in an iconic lineage of mushroom-forming fungi: is preadaptation a requirement?</title>
        <authorList>
            <consortium name="DOE Joint Genome Institute"/>
            <person name="Looney B.P."/>
            <person name="Miyauchi S."/>
            <person name="Morin E."/>
            <person name="Drula E."/>
            <person name="Courty P.E."/>
            <person name="Chicoki N."/>
            <person name="Fauchery L."/>
            <person name="Kohler A."/>
            <person name="Kuo A."/>
            <person name="LaButti K."/>
            <person name="Pangilinan J."/>
            <person name="Lipzen A."/>
            <person name="Riley R."/>
            <person name="Andreopoulos W."/>
            <person name="He G."/>
            <person name="Johnson J."/>
            <person name="Barry K.W."/>
            <person name="Grigoriev I.V."/>
            <person name="Nagy L."/>
            <person name="Hibbett D."/>
            <person name="Henrissat B."/>
            <person name="Matheny P.B."/>
            <person name="Labbe J."/>
            <person name="Martin A.F."/>
        </authorList>
    </citation>
    <scope>NUCLEOTIDE SEQUENCE</scope>
    <source>
        <strain evidence="1">BPL698</strain>
    </source>
</reference>
<dbReference type="Proteomes" id="UP001207468">
    <property type="component" value="Unassembled WGS sequence"/>
</dbReference>
<name>A0ACC0TSI7_9AGAM</name>
<gene>
    <name evidence="1" type="ORF">F5148DRAFT_825501</name>
</gene>
<proteinExistence type="predicted"/>
<sequence>MYRSSCYTRLFCIPSLTWCLRCSPIRSIILDKDRRECPNQCRYRSILGSTVTYATDLMPWPFVERWPSALDGDNLARGRTTGVLTHRTETATQSSLLLIIALSGLGL</sequence>
<evidence type="ECO:0000313" key="1">
    <source>
        <dbReference type="EMBL" id="KAI9441069.1"/>
    </source>
</evidence>
<organism evidence="1 2">
    <name type="scientific">Russula earlei</name>
    <dbReference type="NCBI Taxonomy" id="71964"/>
    <lineage>
        <taxon>Eukaryota</taxon>
        <taxon>Fungi</taxon>
        <taxon>Dikarya</taxon>
        <taxon>Basidiomycota</taxon>
        <taxon>Agaricomycotina</taxon>
        <taxon>Agaricomycetes</taxon>
        <taxon>Russulales</taxon>
        <taxon>Russulaceae</taxon>
        <taxon>Russula</taxon>
    </lineage>
</organism>
<dbReference type="EMBL" id="JAGFNK010000758">
    <property type="protein sequence ID" value="KAI9441069.1"/>
    <property type="molecule type" value="Genomic_DNA"/>
</dbReference>